<evidence type="ECO:0000313" key="2">
    <source>
        <dbReference type="Proteomes" id="UP001161064"/>
    </source>
</evidence>
<proteinExistence type="predicted"/>
<keyword evidence="2" id="KW-1185">Reference proteome</keyword>
<reference evidence="1" key="1">
    <citation type="submission" date="2021-05" db="EMBL/GenBank/DDBJ databases">
        <authorList>
            <person name="Tanabe Y."/>
        </authorList>
    </citation>
    <scope>NUCLEOTIDE SEQUENCE</scope>
    <source>
        <strain evidence="1">BOTRYCO-1</strain>
    </source>
</reference>
<sequence length="85" mass="9008">MLIIACEGRQHKESVVDVSSLMNAKMQAQAARLQVAALRAVQETQGQFAPASQQALSTLSQAIVQSQDHFAVSASKTISGIDIVV</sequence>
<protein>
    <submittedName>
        <fullName evidence="1">Uncharacterized protein</fullName>
    </submittedName>
</protein>
<organism evidence="1 2">
    <name type="scientific">Candidatus Phycosocius spiralis</name>
    <dbReference type="NCBI Taxonomy" id="2815099"/>
    <lineage>
        <taxon>Bacteria</taxon>
        <taxon>Pseudomonadati</taxon>
        <taxon>Pseudomonadota</taxon>
        <taxon>Alphaproteobacteria</taxon>
        <taxon>Caulobacterales</taxon>
        <taxon>Caulobacterales incertae sedis</taxon>
        <taxon>Candidatus Phycosocius</taxon>
    </lineage>
</organism>
<evidence type="ECO:0000313" key="1">
    <source>
        <dbReference type="EMBL" id="GIU67862.1"/>
    </source>
</evidence>
<dbReference type="EMBL" id="BPFZ01000015">
    <property type="protein sequence ID" value="GIU67862.1"/>
    <property type="molecule type" value="Genomic_DNA"/>
</dbReference>
<reference evidence="1" key="2">
    <citation type="journal article" date="2023" name="ISME Commun">
        <title>Characterization of a bloom-associated alphaproteobacterial lineage, 'Candidatus Phycosocius': insights into freshwater algal-bacterial interactions.</title>
        <authorList>
            <person name="Tanabe Y."/>
            <person name="Yamaguchi H."/>
            <person name="Yoshida M."/>
            <person name="Kai A."/>
            <person name="Okazaki Y."/>
        </authorList>
    </citation>
    <scope>NUCLEOTIDE SEQUENCE</scope>
    <source>
        <strain evidence="1">BOTRYCO-1</strain>
    </source>
</reference>
<comment type="caution">
    <text evidence="1">The sequence shown here is derived from an EMBL/GenBank/DDBJ whole genome shotgun (WGS) entry which is preliminary data.</text>
</comment>
<dbReference type="Proteomes" id="UP001161064">
    <property type="component" value="Unassembled WGS sequence"/>
</dbReference>
<gene>
    <name evidence="1" type="ORF">PsB1_2016</name>
</gene>
<accession>A0ABQ4PXV3</accession>
<name>A0ABQ4PXV3_9PROT</name>